<sequence length="711" mass="78914">MNTTAEPGRYSVETPASDPGFYVVYCVMAPIYFTGLALNPLVLFLMLRQTRTKRTRMDRLLACVVGTTGSYALFQIVCQGLVLLVVNSPAYGSFAAAGSSILVAVITSANVMLAMERFLALKFPNLDTKESLIYYLFIVAVLSEIVVVLLWTYSTSNAVHDIQPASHVQYLVWMISMAVFFVVSVAASAFFYISTYIFISNRLHKASMEGQVASAHLEKLEKRVLLRCIVMSSSILICYLPRCIVQIFVNSETSYFSLATAIANIFAALDVIVTPGLMIYFLDYLRVDLAHIFLFRKIKIGESNSSSELNRNIAGEARGAEAVLYESNTQLESPTTDEGFYIIYGVIAPIYIIGLVFNAIALVVMFRTRDSTRLALHRTATIVIAITFLYAFFQIIGQGFVPLVYNSEAYGSFIGAGSSILVICLAASNVLLAIERLFAVKHPEISDSQARQYYGLLFFVVVVYSCVIVWVFVTSNTVDHIDPSTHVQYIVWVVTMASYLVFAVVFTVILYTWTYFAHVEKLALIRNYSPSLSPNDTQRIELSVLRRCIMVSTAILICYTPRLIVQIFVDSDVVYAARATSFANIFAALDVVITPALILFFPLNLRDELMDVICCGRRRGDLSELHVTRLRIDSMNRGLNSSSTRTMSTSFGSPVNSMQRNSGQRNTRTNGQTSSSMNRGVSDRFPLNSLNRVVNSPEIAVSPASEGEMSP</sequence>
<evidence type="ECO:0000256" key="7">
    <source>
        <dbReference type="SAM" id="MobiDB-lite"/>
    </source>
</evidence>
<feature type="transmembrane region" description="Helical" evidence="8">
    <location>
        <begin position="378"/>
        <end position="397"/>
    </location>
</feature>
<evidence type="ECO:0000256" key="6">
    <source>
        <dbReference type="ARBA" id="ARBA00023170"/>
    </source>
</evidence>
<dbReference type="Proteomes" id="UP001211907">
    <property type="component" value="Unassembled WGS sequence"/>
</dbReference>
<evidence type="ECO:0000256" key="5">
    <source>
        <dbReference type="ARBA" id="ARBA00023136"/>
    </source>
</evidence>
<keyword evidence="3 8" id="KW-0812">Transmembrane</keyword>
<dbReference type="PROSITE" id="PS50262">
    <property type="entry name" value="G_PROTEIN_RECEP_F1_2"/>
    <property type="match status" value="1"/>
</dbReference>
<feature type="transmembrane region" description="Helical" evidence="8">
    <location>
        <begin position="20"/>
        <end position="47"/>
    </location>
</feature>
<feature type="transmembrane region" description="Helical" evidence="8">
    <location>
        <begin position="489"/>
        <end position="516"/>
    </location>
</feature>
<dbReference type="PANTHER" id="PTHR24241">
    <property type="entry name" value="NEUROPEPTIDE RECEPTOR-RELATED G-PROTEIN COUPLED RECEPTOR"/>
    <property type="match status" value="1"/>
</dbReference>
<dbReference type="GO" id="GO:0005886">
    <property type="term" value="C:plasma membrane"/>
    <property type="evidence" value="ECO:0007669"/>
    <property type="project" value="UniProtKB-SubCell"/>
</dbReference>
<protein>
    <recommendedName>
        <fullName evidence="9">G-protein coupled receptors family 1 profile domain-containing protein</fullName>
    </recommendedName>
</protein>
<feature type="transmembrane region" description="Helical" evidence="8">
    <location>
        <begin position="409"/>
        <end position="432"/>
    </location>
</feature>
<feature type="transmembrane region" description="Helical" evidence="8">
    <location>
        <begin position="255"/>
        <end position="273"/>
    </location>
</feature>
<evidence type="ECO:0000256" key="4">
    <source>
        <dbReference type="ARBA" id="ARBA00022989"/>
    </source>
</evidence>
<feature type="transmembrane region" description="Helical" evidence="8">
    <location>
        <begin position="59"/>
        <end position="84"/>
    </location>
</feature>
<evidence type="ECO:0000256" key="8">
    <source>
        <dbReference type="SAM" id="Phobius"/>
    </source>
</evidence>
<keyword evidence="5 8" id="KW-0472">Membrane</keyword>
<dbReference type="Gene3D" id="1.20.1070.10">
    <property type="entry name" value="Rhodopsin 7-helix transmembrane proteins"/>
    <property type="match status" value="2"/>
</dbReference>
<evidence type="ECO:0000313" key="11">
    <source>
        <dbReference type="Proteomes" id="UP001211907"/>
    </source>
</evidence>
<feature type="compositionally biased region" description="Polar residues" evidence="7">
    <location>
        <begin position="638"/>
        <end position="679"/>
    </location>
</feature>
<keyword evidence="6" id="KW-0675">Receptor</keyword>
<feature type="transmembrane region" description="Helical" evidence="8">
    <location>
        <begin position="132"/>
        <end position="153"/>
    </location>
</feature>
<keyword evidence="11" id="KW-1185">Reference proteome</keyword>
<gene>
    <name evidence="10" type="ORF">HK100_009444</name>
</gene>
<dbReference type="GO" id="GO:0004930">
    <property type="term" value="F:G protein-coupled receptor activity"/>
    <property type="evidence" value="ECO:0007669"/>
    <property type="project" value="TreeGrafter"/>
</dbReference>
<evidence type="ECO:0000313" key="10">
    <source>
        <dbReference type="EMBL" id="KAJ3127977.1"/>
    </source>
</evidence>
<feature type="transmembrane region" description="Helical" evidence="8">
    <location>
        <begin position="90"/>
        <end position="111"/>
    </location>
</feature>
<dbReference type="SUPFAM" id="SSF81321">
    <property type="entry name" value="Family A G protein-coupled receptor-like"/>
    <property type="match status" value="2"/>
</dbReference>
<dbReference type="InterPro" id="IPR017452">
    <property type="entry name" value="GPCR_Rhodpsn_7TM"/>
</dbReference>
<evidence type="ECO:0000256" key="3">
    <source>
        <dbReference type="ARBA" id="ARBA00022692"/>
    </source>
</evidence>
<feature type="transmembrane region" description="Helical" evidence="8">
    <location>
        <begin position="453"/>
        <end position="473"/>
    </location>
</feature>
<proteinExistence type="predicted"/>
<name>A0AAD5XHM3_9FUNG</name>
<feature type="transmembrane region" description="Helical" evidence="8">
    <location>
        <begin position="581"/>
        <end position="601"/>
    </location>
</feature>
<feature type="transmembrane region" description="Helical" evidence="8">
    <location>
        <begin position="341"/>
        <end position="366"/>
    </location>
</feature>
<reference evidence="10" key="1">
    <citation type="submission" date="2020-05" db="EMBL/GenBank/DDBJ databases">
        <title>Phylogenomic resolution of chytrid fungi.</title>
        <authorList>
            <person name="Stajich J.E."/>
            <person name="Amses K."/>
            <person name="Simmons R."/>
            <person name="Seto K."/>
            <person name="Myers J."/>
            <person name="Bonds A."/>
            <person name="Quandt C.A."/>
            <person name="Barry K."/>
            <person name="Liu P."/>
            <person name="Grigoriev I."/>
            <person name="Longcore J.E."/>
            <person name="James T.Y."/>
        </authorList>
    </citation>
    <scope>NUCLEOTIDE SEQUENCE</scope>
    <source>
        <strain evidence="10">JEL0513</strain>
    </source>
</reference>
<dbReference type="CDD" id="cd00637">
    <property type="entry name" value="7tm_classA_rhodopsin-like"/>
    <property type="match status" value="1"/>
</dbReference>
<keyword evidence="2" id="KW-1003">Cell membrane</keyword>
<evidence type="ECO:0000256" key="2">
    <source>
        <dbReference type="ARBA" id="ARBA00022475"/>
    </source>
</evidence>
<evidence type="ECO:0000259" key="9">
    <source>
        <dbReference type="PROSITE" id="PS50262"/>
    </source>
</evidence>
<evidence type="ECO:0000256" key="1">
    <source>
        <dbReference type="ARBA" id="ARBA00004651"/>
    </source>
</evidence>
<organism evidence="10 11">
    <name type="scientific">Physocladia obscura</name>
    <dbReference type="NCBI Taxonomy" id="109957"/>
    <lineage>
        <taxon>Eukaryota</taxon>
        <taxon>Fungi</taxon>
        <taxon>Fungi incertae sedis</taxon>
        <taxon>Chytridiomycota</taxon>
        <taxon>Chytridiomycota incertae sedis</taxon>
        <taxon>Chytridiomycetes</taxon>
        <taxon>Chytridiales</taxon>
        <taxon>Chytriomycetaceae</taxon>
        <taxon>Physocladia</taxon>
    </lineage>
</organism>
<feature type="region of interest" description="Disordered" evidence="7">
    <location>
        <begin position="638"/>
        <end position="683"/>
    </location>
</feature>
<dbReference type="AlphaFoldDB" id="A0AAD5XHM3"/>
<comment type="caution">
    <text evidence="10">The sequence shown here is derived from an EMBL/GenBank/DDBJ whole genome shotgun (WGS) entry which is preliminary data.</text>
</comment>
<feature type="domain" description="G-protein coupled receptors family 1 profile" evidence="9">
    <location>
        <begin position="38"/>
        <end position="278"/>
    </location>
</feature>
<feature type="transmembrane region" description="Helical" evidence="8">
    <location>
        <begin position="173"/>
        <end position="199"/>
    </location>
</feature>
<accession>A0AAD5XHM3</accession>
<feature type="transmembrane region" description="Helical" evidence="8">
    <location>
        <begin position="548"/>
        <end position="569"/>
    </location>
</feature>
<keyword evidence="4 8" id="KW-1133">Transmembrane helix</keyword>
<comment type="subcellular location">
    <subcellularLocation>
        <location evidence="1">Cell membrane</location>
        <topology evidence="1">Multi-pass membrane protein</topology>
    </subcellularLocation>
</comment>
<dbReference type="EMBL" id="JADGJH010000485">
    <property type="protein sequence ID" value="KAJ3127977.1"/>
    <property type="molecule type" value="Genomic_DNA"/>
</dbReference>